<dbReference type="EMBL" id="JADBDZ010000001">
    <property type="protein sequence ID" value="MBE1534668.1"/>
    <property type="molecule type" value="Genomic_DNA"/>
</dbReference>
<name>A0ABR9JVT6_9ACTN</name>
<dbReference type="SUPFAM" id="SSF55729">
    <property type="entry name" value="Acyl-CoA N-acyltransferases (Nat)"/>
    <property type="match status" value="1"/>
</dbReference>
<accession>A0ABR9JVT6</accession>
<comment type="caution">
    <text evidence="3">The sequence shown here is derived from an EMBL/GenBank/DDBJ whole genome shotgun (WGS) entry which is preliminary data.</text>
</comment>
<dbReference type="Gene3D" id="3.40.630.30">
    <property type="match status" value="1"/>
</dbReference>
<feature type="region of interest" description="Disordered" evidence="1">
    <location>
        <begin position="178"/>
        <end position="213"/>
    </location>
</feature>
<feature type="compositionally biased region" description="Basic and acidic residues" evidence="1">
    <location>
        <begin position="202"/>
        <end position="213"/>
    </location>
</feature>
<dbReference type="RefSeq" id="WP_192761010.1">
    <property type="nucleotide sequence ID" value="NZ_JADBDZ010000001.1"/>
</dbReference>
<dbReference type="PROSITE" id="PS51186">
    <property type="entry name" value="GNAT"/>
    <property type="match status" value="1"/>
</dbReference>
<feature type="domain" description="N-acetyltransferase" evidence="2">
    <location>
        <begin position="18"/>
        <end position="195"/>
    </location>
</feature>
<dbReference type="InterPro" id="IPR016181">
    <property type="entry name" value="Acyl_CoA_acyltransferase"/>
</dbReference>
<keyword evidence="4" id="KW-1185">Reference proteome</keyword>
<sequence length="213" mass="23824">MDTDTGTRQRRRVHPAGYRIRLARTDELGVVLGLIDGAAAWLRAEKPATRQWNRPWPDPDGRSKRVYEGLLHAETWLLFDGASPRGSAPIGTVTIRLTGHEELWTARERRVDAVYLHRLVIERGHAGIGLGAELIDWAGRKGRSALPTANLIRIDVWSDNAELHGYYKERGFQHIATRTTSDRSPSGAVFEKPIAPEPAVPRIHEDAAAPRRP</sequence>
<evidence type="ECO:0000313" key="3">
    <source>
        <dbReference type="EMBL" id="MBE1534668.1"/>
    </source>
</evidence>
<evidence type="ECO:0000259" key="2">
    <source>
        <dbReference type="PROSITE" id="PS51186"/>
    </source>
</evidence>
<evidence type="ECO:0000256" key="1">
    <source>
        <dbReference type="SAM" id="MobiDB-lite"/>
    </source>
</evidence>
<dbReference type="Pfam" id="PF00583">
    <property type="entry name" value="Acetyltransf_1"/>
    <property type="match status" value="1"/>
</dbReference>
<protein>
    <submittedName>
        <fullName evidence="3">GNAT superfamily N-acetyltransferase</fullName>
    </submittedName>
</protein>
<evidence type="ECO:0000313" key="4">
    <source>
        <dbReference type="Proteomes" id="UP000627838"/>
    </source>
</evidence>
<reference evidence="3 4" key="1">
    <citation type="submission" date="2020-10" db="EMBL/GenBank/DDBJ databases">
        <title>Sequencing the genomes of 1000 actinobacteria strains.</title>
        <authorList>
            <person name="Klenk H.-P."/>
        </authorList>
    </citation>
    <scope>NUCLEOTIDE SEQUENCE [LARGE SCALE GENOMIC DNA]</scope>
    <source>
        <strain evidence="3 4">DSM 46744</strain>
    </source>
</reference>
<proteinExistence type="predicted"/>
<dbReference type="Proteomes" id="UP000627838">
    <property type="component" value="Unassembled WGS sequence"/>
</dbReference>
<gene>
    <name evidence="3" type="ORF">H4W34_004501</name>
</gene>
<dbReference type="InterPro" id="IPR000182">
    <property type="entry name" value="GNAT_dom"/>
</dbReference>
<organism evidence="3 4">
    <name type="scientific">Actinomadura algeriensis</name>
    <dbReference type="NCBI Taxonomy" id="1679523"/>
    <lineage>
        <taxon>Bacteria</taxon>
        <taxon>Bacillati</taxon>
        <taxon>Actinomycetota</taxon>
        <taxon>Actinomycetes</taxon>
        <taxon>Streptosporangiales</taxon>
        <taxon>Thermomonosporaceae</taxon>
        <taxon>Actinomadura</taxon>
    </lineage>
</organism>